<comment type="caution">
    <text evidence="3">The sequence shown here is derived from an EMBL/GenBank/DDBJ whole genome shotgun (WGS) entry which is preliminary data.</text>
</comment>
<dbReference type="AlphaFoldDB" id="A0A944DHJ2"/>
<protein>
    <submittedName>
        <fullName evidence="3">Single-stranded DNA-binding protein</fullName>
    </submittedName>
</protein>
<evidence type="ECO:0000313" key="3">
    <source>
        <dbReference type="EMBL" id="MBT0962988.1"/>
    </source>
</evidence>
<dbReference type="Pfam" id="PF00436">
    <property type="entry name" value="SSB"/>
    <property type="match status" value="1"/>
</dbReference>
<evidence type="ECO:0000256" key="1">
    <source>
        <dbReference type="ARBA" id="ARBA00023125"/>
    </source>
</evidence>
<proteinExistence type="predicted"/>
<organism evidence="3 4">
    <name type="scientific">Denitromonas iodatirespirans</name>
    <dbReference type="NCBI Taxonomy" id="2795389"/>
    <lineage>
        <taxon>Bacteria</taxon>
        <taxon>Pseudomonadati</taxon>
        <taxon>Pseudomonadota</taxon>
        <taxon>Betaproteobacteria</taxon>
        <taxon>Rhodocyclales</taxon>
        <taxon>Zoogloeaceae</taxon>
        <taxon>Denitromonas</taxon>
    </lineage>
</organism>
<dbReference type="Gene3D" id="2.40.50.140">
    <property type="entry name" value="Nucleic acid-binding proteins"/>
    <property type="match status" value="1"/>
</dbReference>
<dbReference type="Proteomes" id="UP000694660">
    <property type="component" value="Unassembled WGS sequence"/>
</dbReference>
<sequence>MSGSSGFFVSGRVVRAPHVIRKDGRVVALYTVACAGGYRDSSGTFQKRTDFIPLVSLGTQAEADATYLAKGKIVSVRGVIESWFDPEQSRGGITLKVKAIDYLSPSPALLHDETDAEVDDKAEQVAHDAWVADYCAAESS</sequence>
<dbReference type="SUPFAM" id="SSF50249">
    <property type="entry name" value="Nucleic acid-binding proteins"/>
    <property type="match status" value="1"/>
</dbReference>
<dbReference type="PROSITE" id="PS50935">
    <property type="entry name" value="SSB"/>
    <property type="match status" value="1"/>
</dbReference>
<dbReference type="InterPro" id="IPR000424">
    <property type="entry name" value="Primosome_PriB/ssb"/>
</dbReference>
<reference evidence="4" key="1">
    <citation type="journal article" date="2022" name="ISME J.">
        <title>Genetic and phylogenetic analysis of dissimilatory iodate-reducing bacteria identifies potential niches across the world's oceans.</title>
        <authorList>
            <person name="Reyes-Umana V."/>
            <person name="Henning Z."/>
            <person name="Lee K."/>
            <person name="Barnum T.P."/>
            <person name="Coates J.D."/>
        </authorList>
    </citation>
    <scope>NUCLEOTIDE SEQUENCE [LARGE SCALE GENOMIC DNA]</scope>
    <source>
        <strain evidence="4">IR12</strain>
    </source>
</reference>
<dbReference type="GO" id="GO:0003697">
    <property type="term" value="F:single-stranded DNA binding"/>
    <property type="evidence" value="ECO:0007669"/>
    <property type="project" value="InterPro"/>
</dbReference>
<accession>A0A944DHJ2</accession>
<dbReference type="RefSeq" id="WP_214362962.1">
    <property type="nucleotide sequence ID" value="NZ_JAEKFT010000023.1"/>
</dbReference>
<keyword evidence="4" id="KW-1185">Reference proteome</keyword>
<gene>
    <name evidence="3" type="ORF">I8J34_17535</name>
</gene>
<evidence type="ECO:0000313" key="4">
    <source>
        <dbReference type="Proteomes" id="UP000694660"/>
    </source>
</evidence>
<name>A0A944DHJ2_DENI1</name>
<geneLocation type="plasmid" evidence="3">
    <name>unnamed1</name>
</geneLocation>
<dbReference type="InterPro" id="IPR012340">
    <property type="entry name" value="NA-bd_OB-fold"/>
</dbReference>
<dbReference type="CDD" id="cd04496">
    <property type="entry name" value="SSB_OBF"/>
    <property type="match status" value="1"/>
</dbReference>
<keyword evidence="3" id="KW-0614">Plasmid</keyword>
<evidence type="ECO:0000256" key="2">
    <source>
        <dbReference type="PROSITE-ProRule" id="PRU00252"/>
    </source>
</evidence>
<dbReference type="EMBL" id="JAEKFT010000023">
    <property type="protein sequence ID" value="MBT0962988.1"/>
    <property type="molecule type" value="Genomic_DNA"/>
</dbReference>
<keyword evidence="1 2" id="KW-0238">DNA-binding</keyword>